<dbReference type="Gene3D" id="3.90.470.20">
    <property type="entry name" value="4'-phosphopantetheinyl transferase domain"/>
    <property type="match status" value="2"/>
</dbReference>
<dbReference type="PANTHER" id="PTHR12215">
    <property type="entry name" value="PHOSPHOPANTETHEINE TRANSFERASE"/>
    <property type="match status" value="1"/>
</dbReference>
<dbReference type="EMBL" id="JAHQCX010000007">
    <property type="protein sequence ID" value="MBU9726755.1"/>
    <property type="molecule type" value="Genomic_DNA"/>
</dbReference>
<dbReference type="InterPro" id="IPR037143">
    <property type="entry name" value="4-PPantetheinyl_Trfase_dom_sf"/>
</dbReference>
<dbReference type="SUPFAM" id="SSF56214">
    <property type="entry name" value="4'-phosphopantetheinyl transferase"/>
    <property type="match status" value="2"/>
</dbReference>
<sequence length="245" mass="27992">MNEVKIYLMRVDQMDLSDKRYWECVSKERRAKAQRIRTQDGQRLSLGAGILLEYAVRAWDPEYVGEVQTRENEFGKPEVVRDRELLCNGDGLEERVGSKAGNMCISLTHSGSVAGCAVADVEVGLDIEKIKGYDGRVARRFFRDEEWKFVEEKAQEDRGGAFCEQWVLKESFVKAVGMGFHLPIEEFAIHRGEKIWVEQAAVDGEFAFRLERLDQEYQMAVCTKGVAQISVIWVELMNVRDSAVL</sequence>
<dbReference type="InterPro" id="IPR008278">
    <property type="entry name" value="4-PPantetheinyl_Trfase_dom"/>
</dbReference>
<gene>
    <name evidence="4" type="ORF">KTH90_12090</name>
</gene>
<comment type="caution">
    <text evidence="4">The sequence shown here is derived from an EMBL/GenBank/DDBJ whole genome shotgun (WGS) entry which is preliminary data.</text>
</comment>
<dbReference type="GO" id="GO:0016740">
    <property type="term" value="F:transferase activity"/>
    <property type="evidence" value="ECO:0007669"/>
    <property type="project" value="UniProtKB-KW"/>
</dbReference>
<evidence type="ECO:0000256" key="1">
    <source>
        <dbReference type="ARBA" id="ARBA00010990"/>
    </source>
</evidence>
<evidence type="ECO:0000313" key="5">
    <source>
        <dbReference type="Proteomes" id="UP001314681"/>
    </source>
</evidence>
<dbReference type="PANTHER" id="PTHR12215:SF10">
    <property type="entry name" value="L-AMINOADIPATE-SEMIALDEHYDE DEHYDROGENASE-PHOSPHOPANTETHEINYL TRANSFERASE"/>
    <property type="match status" value="1"/>
</dbReference>
<accession>A0ABS6K8A8</accession>
<keyword evidence="5" id="KW-1185">Reference proteome</keyword>
<evidence type="ECO:0000313" key="4">
    <source>
        <dbReference type="EMBL" id="MBU9726755.1"/>
    </source>
</evidence>
<organism evidence="4 5">
    <name type="scientific">Diplocloster modestus</name>
    <dbReference type="NCBI Taxonomy" id="2850322"/>
    <lineage>
        <taxon>Bacteria</taxon>
        <taxon>Bacillati</taxon>
        <taxon>Bacillota</taxon>
        <taxon>Clostridia</taxon>
        <taxon>Lachnospirales</taxon>
        <taxon>Lachnospiraceae</taxon>
        <taxon>Diplocloster</taxon>
    </lineage>
</organism>
<feature type="domain" description="4'-phosphopantetheinyl transferase" evidence="3">
    <location>
        <begin position="123"/>
        <end position="222"/>
    </location>
</feature>
<evidence type="ECO:0000259" key="3">
    <source>
        <dbReference type="Pfam" id="PF01648"/>
    </source>
</evidence>
<dbReference type="RefSeq" id="WP_158352861.1">
    <property type="nucleotide sequence ID" value="NZ_JAHQCX010000007.1"/>
</dbReference>
<reference evidence="4 5" key="1">
    <citation type="submission" date="2021-06" db="EMBL/GenBank/DDBJ databases">
        <title>Description of novel taxa of the family Lachnospiraceae.</title>
        <authorList>
            <person name="Chaplin A.V."/>
            <person name="Sokolova S.R."/>
            <person name="Pikina A.P."/>
            <person name="Korzhanova M."/>
            <person name="Belova V."/>
            <person name="Korostin D."/>
            <person name="Efimov B.A."/>
        </authorList>
    </citation>
    <scope>NUCLEOTIDE SEQUENCE [LARGE SCALE GENOMIC DNA]</scope>
    <source>
        <strain evidence="4 5">ASD4241</strain>
    </source>
</reference>
<dbReference type="InterPro" id="IPR050559">
    <property type="entry name" value="P-Pant_transferase_sf"/>
</dbReference>
<name>A0ABS6K8A8_9FIRM</name>
<keyword evidence="2 4" id="KW-0808">Transferase</keyword>
<dbReference type="Proteomes" id="UP001314681">
    <property type="component" value="Unassembled WGS sequence"/>
</dbReference>
<dbReference type="Pfam" id="PF01648">
    <property type="entry name" value="ACPS"/>
    <property type="match status" value="1"/>
</dbReference>
<comment type="similarity">
    <text evidence="1">Belongs to the P-Pant transferase superfamily. Gsp/Sfp/HetI/AcpT family.</text>
</comment>
<evidence type="ECO:0000256" key="2">
    <source>
        <dbReference type="ARBA" id="ARBA00022679"/>
    </source>
</evidence>
<proteinExistence type="inferred from homology"/>
<protein>
    <submittedName>
        <fullName evidence="4">4'-phosphopantetheinyl transferase superfamily protein</fullName>
    </submittedName>
</protein>